<reference evidence="2 3" key="1">
    <citation type="submission" date="2019-10" db="EMBL/GenBank/DDBJ databases">
        <authorList>
            <person name="Palmer J.M."/>
        </authorList>
    </citation>
    <scope>NUCLEOTIDE SEQUENCE [LARGE SCALE GENOMIC DNA]</scope>
    <source>
        <strain evidence="2 3">TWF696</strain>
    </source>
</reference>
<feature type="region of interest" description="Disordered" evidence="1">
    <location>
        <begin position="89"/>
        <end position="120"/>
    </location>
</feature>
<feature type="region of interest" description="Disordered" evidence="1">
    <location>
        <begin position="367"/>
        <end position="389"/>
    </location>
</feature>
<feature type="compositionally biased region" description="Polar residues" evidence="1">
    <location>
        <begin position="106"/>
        <end position="120"/>
    </location>
</feature>
<sequence length="389" mass="43747">MTRPAEEKRSPFDLSNAIELLRSLPSYPTRLPSVVNIPSLSQLKPATSSDLQQKIFSRPNPFLDALSSPPPPAKVETYSLLDFPQTFQQTTPTKLSRRARRKLLDASQQPPTSPDATQVLSRKAREEAWKSVLSILQDHARLSQQLPVQITANGDVLSTFQIPRVAYEPAIHVFVDYSNISIGYSNLIKWALVNTPFQDTFTPQISFATLARIFQGDRACQKKALVGSSEGPAIAEARRLGYDTSILQRVPARVNKKPDSDPESTGRSKLRRHAEQAVDEVLIMKIQDSLLEHSPSTIVLATGDGNVAEFSDGFFGVVERCLKRGWNVELFSFHHNLSSSWRTIVDPKFRIFLLDLYLPELTRLIPNMPPHEKRKRETGEDSDVQRSKH</sequence>
<dbReference type="CDD" id="cd18724">
    <property type="entry name" value="PIN_LabA-like"/>
    <property type="match status" value="1"/>
</dbReference>
<keyword evidence="3" id="KW-1185">Reference proteome</keyword>
<feature type="compositionally biased region" description="Basic and acidic residues" evidence="1">
    <location>
        <begin position="256"/>
        <end position="266"/>
    </location>
</feature>
<feature type="compositionally biased region" description="Basic and acidic residues" evidence="1">
    <location>
        <begin position="375"/>
        <end position="389"/>
    </location>
</feature>
<protein>
    <recommendedName>
        <fullName evidence="4">NYN domain-containing protein</fullName>
    </recommendedName>
</protein>
<evidence type="ECO:0000313" key="3">
    <source>
        <dbReference type="Proteomes" id="UP001375240"/>
    </source>
</evidence>
<evidence type="ECO:0000256" key="1">
    <source>
        <dbReference type="SAM" id="MobiDB-lite"/>
    </source>
</evidence>
<organism evidence="2 3">
    <name type="scientific">Orbilia brochopaga</name>
    <dbReference type="NCBI Taxonomy" id="3140254"/>
    <lineage>
        <taxon>Eukaryota</taxon>
        <taxon>Fungi</taxon>
        <taxon>Dikarya</taxon>
        <taxon>Ascomycota</taxon>
        <taxon>Pezizomycotina</taxon>
        <taxon>Orbiliomycetes</taxon>
        <taxon>Orbiliales</taxon>
        <taxon>Orbiliaceae</taxon>
        <taxon>Orbilia</taxon>
    </lineage>
</organism>
<gene>
    <name evidence="2" type="ORF">TWF696_000394</name>
</gene>
<dbReference type="EMBL" id="JAVHNQ010000001">
    <property type="protein sequence ID" value="KAK6359230.1"/>
    <property type="molecule type" value="Genomic_DNA"/>
</dbReference>
<accession>A0AAV9VHI8</accession>
<proteinExistence type="predicted"/>
<evidence type="ECO:0000313" key="2">
    <source>
        <dbReference type="EMBL" id="KAK6359230.1"/>
    </source>
</evidence>
<dbReference type="Gene3D" id="3.40.50.1010">
    <property type="entry name" value="5'-nuclease"/>
    <property type="match status" value="1"/>
</dbReference>
<feature type="region of interest" description="Disordered" evidence="1">
    <location>
        <begin position="253"/>
        <end position="272"/>
    </location>
</feature>
<dbReference type="AlphaFoldDB" id="A0AAV9VHI8"/>
<dbReference type="Proteomes" id="UP001375240">
    <property type="component" value="Unassembled WGS sequence"/>
</dbReference>
<comment type="caution">
    <text evidence="2">The sequence shown here is derived from an EMBL/GenBank/DDBJ whole genome shotgun (WGS) entry which is preliminary data.</text>
</comment>
<name>A0AAV9VHI8_9PEZI</name>
<evidence type="ECO:0008006" key="4">
    <source>
        <dbReference type="Google" id="ProtNLM"/>
    </source>
</evidence>